<evidence type="ECO:0000256" key="1">
    <source>
        <dbReference type="ARBA" id="ARBA00006484"/>
    </source>
</evidence>
<dbReference type="EMBL" id="JAUEIR010000004">
    <property type="protein sequence ID" value="MDN0069141.1"/>
    <property type="molecule type" value="Genomic_DNA"/>
</dbReference>
<keyword evidence="2" id="KW-0560">Oxidoreductase</keyword>
<reference evidence="4" key="2">
    <citation type="submission" date="2023-08" db="EMBL/GenBank/DDBJ databases">
        <title>Identification and characterization of horizontal gene transfer across gut microbiota members of farm animals based on homology search.</title>
        <authorList>
            <person name="Schwarzerova J."/>
            <person name="Nykrynova M."/>
            <person name="Jureckova K."/>
            <person name="Cejkova D."/>
            <person name="Rychlik I."/>
        </authorList>
    </citation>
    <scope>NUCLEOTIDE SEQUENCE</scope>
    <source>
        <strain evidence="4">15_COKtk</strain>
    </source>
</reference>
<dbReference type="GO" id="GO:0016491">
    <property type="term" value="F:oxidoreductase activity"/>
    <property type="evidence" value="ECO:0007669"/>
    <property type="project" value="UniProtKB-KW"/>
</dbReference>
<dbReference type="PANTHER" id="PTHR43669">
    <property type="entry name" value="5-KETO-D-GLUCONATE 5-REDUCTASE"/>
    <property type="match status" value="1"/>
</dbReference>
<protein>
    <submittedName>
        <fullName evidence="4">SDR family NAD(P)-dependent oxidoreductase</fullName>
    </submittedName>
</protein>
<reference evidence="4" key="1">
    <citation type="submission" date="2023-06" db="EMBL/GenBank/DDBJ databases">
        <authorList>
            <person name="Zeman M."/>
            <person name="Kubasova T."/>
            <person name="Jahodarova E."/>
            <person name="Nykrynova M."/>
            <person name="Rychlik I."/>
        </authorList>
    </citation>
    <scope>NUCLEOTIDE SEQUENCE</scope>
    <source>
        <strain evidence="4">15_COKtk</strain>
    </source>
</reference>
<evidence type="ECO:0000313" key="5">
    <source>
        <dbReference type="Proteomes" id="UP001168505"/>
    </source>
</evidence>
<sequence length="88" mass="9322">MGKLEGKVAVVTGGTAGIGIGITQVFLEDGAKVVFCGRREERGREIEAGYRADGYDATFVRCDMTVEQDTPKTCSTAPSTRTARSTSS</sequence>
<feature type="region of interest" description="Disordered" evidence="3">
    <location>
        <begin position="69"/>
        <end position="88"/>
    </location>
</feature>
<comment type="caution">
    <text evidence="4">The sequence shown here is derived from an EMBL/GenBank/DDBJ whole genome shotgun (WGS) entry which is preliminary data.</text>
</comment>
<dbReference type="PANTHER" id="PTHR43669:SF3">
    <property type="entry name" value="ALCOHOL DEHYDROGENASE, PUTATIVE (AFU_ORTHOLOGUE AFUA_3G03445)-RELATED"/>
    <property type="match status" value="1"/>
</dbReference>
<feature type="compositionally biased region" description="Low complexity" evidence="3">
    <location>
        <begin position="73"/>
        <end position="88"/>
    </location>
</feature>
<dbReference type="InterPro" id="IPR036291">
    <property type="entry name" value="NAD(P)-bd_dom_sf"/>
</dbReference>
<comment type="similarity">
    <text evidence="1">Belongs to the short-chain dehydrogenases/reductases (SDR) family.</text>
</comment>
<organism evidence="4 5">
    <name type="scientific">Collinsella ihumii</name>
    <dbReference type="NCBI Taxonomy" id="1720204"/>
    <lineage>
        <taxon>Bacteria</taxon>
        <taxon>Bacillati</taxon>
        <taxon>Actinomycetota</taxon>
        <taxon>Coriobacteriia</taxon>
        <taxon>Coriobacteriales</taxon>
        <taxon>Coriobacteriaceae</taxon>
        <taxon>Collinsella</taxon>
    </lineage>
</organism>
<proteinExistence type="inferred from homology"/>
<accession>A0AAW7K2T6</accession>
<evidence type="ECO:0000256" key="2">
    <source>
        <dbReference type="ARBA" id="ARBA00023002"/>
    </source>
</evidence>
<dbReference type="SUPFAM" id="SSF51735">
    <property type="entry name" value="NAD(P)-binding Rossmann-fold domains"/>
    <property type="match status" value="1"/>
</dbReference>
<dbReference type="InterPro" id="IPR002347">
    <property type="entry name" value="SDR_fam"/>
</dbReference>
<gene>
    <name evidence="4" type="ORF">QVN40_05405</name>
</gene>
<evidence type="ECO:0000313" key="4">
    <source>
        <dbReference type="EMBL" id="MDN0069141.1"/>
    </source>
</evidence>
<evidence type="ECO:0000256" key="3">
    <source>
        <dbReference type="SAM" id="MobiDB-lite"/>
    </source>
</evidence>
<dbReference type="AlphaFoldDB" id="A0AAW7K2T6"/>
<name>A0AAW7K2T6_9ACTN</name>
<dbReference type="Proteomes" id="UP001168505">
    <property type="component" value="Unassembled WGS sequence"/>
</dbReference>
<dbReference type="Pfam" id="PF00106">
    <property type="entry name" value="adh_short"/>
    <property type="match status" value="1"/>
</dbReference>
<dbReference type="Gene3D" id="3.40.50.720">
    <property type="entry name" value="NAD(P)-binding Rossmann-like Domain"/>
    <property type="match status" value="1"/>
</dbReference>
<dbReference type="RefSeq" id="WP_289826989.1">
    <property type="nucleotide sequence ID" value="NZ_JAUEIR010000004.1"/>
</dbReference>